<dbReference type="SUPFAM" id="SSF52540">
    <property type="entry name" value="P-loop containing nucleoside triphosphate hydrolases"/>
    <property type="match status" value="1"/>
</dbReference>
<comment type="caution">
    <text evidence="2">The sequence shown here is derived from an EMBL/GenBank/DDBJ whole genome shotgun (WGS) entry which is preliminary data.</text>
</comment>
<dbReference type="PANTHER" id="PTHR24221:SF654">
    <property type="entry name" value="ATP-BINDING CASSETTE SUB-FAMILY B MEMBER 6"/>
    <property type="match status" value="1"/>
</dbReference>
<dbReference type="GO" id="GO:0005524">
    <property type="term" value="F:ATP binding"/>
    <property type="evidence" value="ECO:0007669"/>
    <property type="project" value="UniProtKB-KW"/>
</dbReference>
<dbReference type="InterPro" id="IPR027417">
    <property type="entry name" value="P-loop_NTPase"/>
</dbReference>
<evidence type="ECO:0000313" key="3">
    <source>
        <dbReference type="Proteomes" id="UP001167919"/>
    </source>
</evidence>
<gene>
    <name evidence="2" type="ORF">EVC35_05360</name>
</gene>
<feature type="domain" description="ABC transporter" evidence="1">
    <location>
        <begin position="6"/>
        <end position="41"/>
    </location>
</feature>
<evidence type="ECO:0000259" key="1">
    <source>
        <dbReference type="Pfam" id="PF00005"/>
    </source>
</evidence>
<reference evidence="2" key="1">
    <citation type="submission" date="2019-01" db="EMBL/GenBank/DDBJ databases">
        <title>Oenococcus sicerae UCMA17102.</title>
        <authorList>
            <person name="Cousin F.J."/>
            <person name="Le Guellec R."/>
            <person name="Cretenet M."/>
        </authorList>
    </citation>
    <scope>NUCLEOTIDE SEQUENCE</scope>
    <source>
        <strain evidence="2">UCMA17102</strain>
    </source>
</reference>
<organism evidence="2 3">
    <name type="scientific">Oenococcus sicerae</name>
    <dbReference type="NCBI Taxonomy" id="2203724"/>
    <lineage>
        <taxon>Bacteria</taxon>
        <taxon>Bacillati</taxon>
        <taxon>Bacillota</taxon>
        <taxon>Bacilli</taxon>
        <taxon>Lactobacillales</taxon>
        <taxon>Lactobacillaceae</taxon>
        <taxon>Oenococcus</taxon>
    </lineage>
</organism>
<evidence type="ECO:0000313" key="2">
    <source>
        <dbReference type="EMBL" id="MDN6900432.1"/>
    </source>
</evidence>
<protein>
    <submittedName>
        <fullName evidence="2">ATP-binding cassette domain-containing protein</fullName>
    </submittedName>
</protein>
<dbReference type="Pfam" id="PF00005">
    <property type="entry name" value="ABC_tran"/>
    <property type="match status" value="1"/>
</dbReference>
<keyword evidence="2" id="KW-0547">Nucleotide-binding</keyword>
<dbReference type="EMBL" id="SDWY01000003">
    <property type="protein sequence ID" value="MDN6900432.1"/>
    <property type="molecule type" value="Genomic_DNA"/>
</dbReference>
<dbReference type="PANTHER" id="PTHR24221">
    <property type="entry name" value="ATP-BINDING CASSETTE SUB-FAMILY B"/>
    <property type="match status" value="1"/>
</dbReference>
<dbReference type="InterPro" id="IPR039421">
    <property type="entry name" value="Type_1_exporter"/>
</dbReference>
<name>A0AAJ1RCW3_9LACO</name>
<proteinExistence type="predicted"/>
<accession>A0AAJ1RCW3</accession>
<dbReference type="Proteomes" id="UP001167919">
    <property type="component" value="Unassembled WGS sequence"/>
</dbReference>
<sequence>MPDGLQTILSHNGSDLSGGQKQRLVLARGLVSGRSIFLVDEGPSALDQASAIKIEDTLIQDPNLTLLMVTHHLRDQTAAQLDQVFQLHEQLIS</sequence>
<dbReference type="GO" id="GO:0016887">
    <property type="term" value="F:ATP hydrolysis activity"/>
    <property type="evidence" value="ECO:0007669"/>
    <property type="project" value="InterPro"/>
</dbReference>
<dbReference type="Gene3D" id="3.40.50.300">
    <property type="entry name" value="P-loop containing nucleotide triphosphate hydrolases"/>
    <property type="match status" value="1"/>
</dbReference>
<dbReference type="AlphaFoldDB" id="A0AAJ1RCW3"/>
<dbReference type="InterPro" id="IPR003439">
    <property type="entry name" value="ABC_transporter-like_ATP-bd"/>
</dbReference>
<keyword evidence="2" id="KW-0067">ATP-binding</keyword>
<dbReference type="GO" id="GO:0042626">
    <property type="term" value="F:ATPase-coupled transmembrane transporter activity"/>
    <property type="evidence" value="ECO:0007669"/>
    <property type="project" value="TreeGrafter"/>
</dbReference>